<dbReference type="Proteomes" id="UP000886998">
    <property type="component" value="Unassembled WGS sequence"/>
</dbReference>
<proteinExistence type="predicted"/>
<feature type="compositionally biased region" description="Basic and acidic residues" evidence="1">
    <location>
        <begin position="42"/>
        <end position="67"/>
    </location>
</feature>
<name>A0A8X7CFD4_9ARAC</name>
<dbReference type="AlphaFoldDB" id="A0A8X7CFD4"/>
<evidence type="ECO:0000313" key="2">
    <source>
        <dbReference type="EMBL" id="GFY64416.1"/>
    </source>
</evidence>
<feature type="region of interest" description="Disordered" evidence="1">
    <location>
        <begin position="22"/>
        <end position="82"/>
    </location>
</feature>
<reference evidence="2" key="1">
    <citation type="submission" date="2020-08" db="EMBL/GenBank/DDBJ databases">
        <title>Multicomponent nature underlies the extraordinary mechanical properties of spider dragline silk.</title>
        <authorList>
            <person name="Kono N."/>
            <person name="Nakamura H."/>
            <person name="Mori M."/>
            <person name="Yoshida Y."/>
            <person name="Ohtoshi R."/>
            <person name="Malay A.D."/>
            <person name="Moran D.A.P."/>
            <person name="Tomita M."/>
            <person name="Numata K."/>
            <person name="Arakawa K."/>
        </authorList>
    </citation>
    <scope>NUCLEOTIDE SEQUENCE</scope>
</reference>
<gene>
    <name evidence="2" type="ORF">TNIN_273141</name>
</gene>
<sequence length="117" mass="13737">MSTFNIPILQFFLHIFLKNNSTQQQEKTNQFSRRRKTTQLENQKHNRMETTQHNKRETTQFSSRRETTQPSSRKKNNSTLRHLHRLAAGGKQLCAASTAESAFLTYSLMSRIVKFSF</sequence>
<evidence type="ECO:0000256" key="1">
    <source>
        <dbReference type="SAM" id="MobiDB-lite"/>
    </source>
</evidence>
<dbReference type="EMBL" id="BMAV01015223">
    <property type="protein sequence ID" value="GFY64416.1"/>
    <property type="molecule type" value="Genomic_DNA"/>
</dbReference>
<protein>
    <submittedName>
        <fullName evidence="2">Uncharacterized protein</fullName>
    </submittedName>
</protein>
<organism evidence="2 3">
    <name type="scientific">Trichonephila inaurata madagascariensis</name>
    <dbReference type="NCBI Taxonomy" id="2747483"/>
    <lineage>
        <taxon>Eukaryota</taxon>
        <taxon>Metazoa</taxon>
        <taxon>Ecdysozoa</taxon>
        <taxon>Arthropoda</taxon>
        <taxon>Chelicerata</taxon>
        <taxon>Arachnida</taxon>
        <taxon>Araneae</taxon>
        <taxon>Araneomorphae</taxon>
        <taxon>Entelegynae</taxon>
        <taxon>Araneoidea</taxon>
        <taxon>Nephilidae</taxon>
        <taxon>Trichonephila</taxon>
        <taxon>Trichonephila inaurata</taxon>
    </lineage>
</organism>
<keyword evidence="3" id="KW-1185">Reference proteome</keyword>
<accession>A0A8X7CFD4</accession>
<comment type="caution">
    <text evidence="2">The sequence shown here is derived from an EMBL/GenBank/DDBJ whole genome shotgun (WGS) entry which is preliminary data.</text>
</comment>
<feature type="compositionally biased region" description="Polar residues" evidence="1">
    <location>
        <begin position="22"/>
        <end position="31"/>
    </location>
</feature>
<evidence type="ECO:0000313" key="3">
    <source>
        <dbReference type="Proteomes" id="UP000886998"/>
    </source>
</evidence>
<feature type="compositionally biased region" description="Basic residues" evidence="1">
    <location>
        <begin position="72"/>
        <end position="82"/>
    </location>
</feature>